<proteinExistence type="inferred from homology"/>
<keyword evidence="2 3" id="KW-0186">Copper</keyword>
<dbReference type="GO" id="GO:0046872">
    <property type="term" value="F:metal ion binding"/>
    <property type="evidence" value="ECO:0007669"/>
    <property type="project" value="UniProtKB-KW"/>
</dbReference>
<evidence type="ECO:0000313" key="7">
    <source>
        <dbReference type="EMBL" id="AKH16373.1"/>
    </source>
</evidence>
<dbReference type="KEGG" id="dch:SY84_04150"/>
<dbReference type="Gene3D" id="3.40.30.10">
    <property type="entry name" value="Glutaredoxin"/>
    <property type="match status" value="1"/>
</dbReference>
<keyword evidence="4" id="KW-1015">Disulfide bond</keyword>
<gene>
    <name evidence="7" type="ORF">SY84_04150</name>
</gene>
<dbReference type="PANTHER" id="PTHR12151">
    <property type="entry name" value="ELECTRON TRANSPORT PROTIN SCO1/SENC FAMILY MEMBER"/>
    <property type="match status" value="1"/>
</dbReference>
<dbReference type="PANTHER" id="PTHR12151:SF25">
    <property type="entry name" value="LINALOOL DEHYDRATASE_ISOMERASE DOMAIN-CONTAINING PROTEIN"/>
    <property type="match status" value="1"/>
</dbReference>
<sequence length="231" mass="24883">MTSEPAHTPESISPETTSAPPARPWYVSAILAVAAVTLLLLGAWGAARLRSPYPFFGTAYPQGTAATGFTGTVSDTPTAPPHAFTFTPGQGQVTAVFFGFTHCASICPLTLSYLNKVRDALPDDQKARFRILLVSVDPARDTPGRLNEYASYFGKAGVGVHIPEPQLATVAQAYGVGYQKADVRGADYQINHTTATYLIDAQGNLRVLWDYTQLPQVARVQADLQHVMETQ</sequence>
<keyword evidence="5" id="KW-1133">Transmembrane helix</keyword>
<feature type="domain" description="Thioredoxin" evidence="6">
    <location>
        <begin position="54"/>
        <end position="229"/>
    </location>
</feature>
<dbReference type="Proteomes" id="UP000034024">
    <property type="component" value="Chromosome"/>
</dbReference>
<feature type="disulfide bond" description="Redox-active" evidence="4">
    <location>
        <begin position="103"/>
        <end position="107"/>
    </location>
</feature>
<dbReference type="PROSITE" id="PS51352">
    <property type="entry name" value="THIOREDOXIN_2"/>
    <property type="match status" value="1"/>
</dbReference>
<feature type="binding site" evidence="3">
    <location>
        <position position="192"/>
    </location>
    <ligand>
        <name>Cu cation</name>
        <dbReference type="ChEBI" id="CHEBI:23378"/>
    </ligand>
</feature>
<feature type="transmembrane region" description="Helical" evidence="5">
    <location>
        <begin position="25"/>
        <end position="47"/>
    </location>
</feature>
<comment type="similarity">
    <text evidence="1">Belongs to the SCO1/2 family.</text>
</comment>
<dbReference type="Pfam" id="PF02630">
    <property type="entry name" value="SCO1-SenC"/>
    <property type="match status" value="1"/>
</dbReference>
<evidence type="ECO:0000313" key="8">
    <source>
        <dbReference type="Proteomes" id="UP000034024"/>
    </source>
</evidence>
<dbReference type="OrthoDB" id="9811998at2"/>
<reference evidence="7 8" key="1">
    <citation type="submission" date="2015-01" db="EMBL/GenBank/DDBJ databases">
        <title>Deinococcus soli/N5/whole genome sequencing.</title>
        <authorList>
            <person name="Kim M.K."/>
            <person name="Srinivasan S."/>
            <person name="Lee J.-J."/>
        </authorList>
    </citation>
    <scope>NUCLEOTIDE SEQUENCE [LARGE SCALE GENOMIC DNA]</scope>
    <source>
        <strain evidence="7 8">N5</strain>
    </source>
</reference>
<dbReference type="PATRIC" id="fig|1309411.5.peg.856"/>
<name>A0A0F7JNE9_9DEIO</name>
<feature type="binding site" evidence="3">
    <location>
        <position position="103"/>
    </location>
    <ligand>
        <name>Cu cation</name>
        <dbReference type="ChEBI" id="CHEBI:23378"/>
    </ligand>
</feature>
<evidence type="ECO:0000256" key="3">
    <source>
        <dbReference type="PIRSR" id="PIRSR603782-1"/>
    </source>
</evidence>
<accession>A0A0F7JNE9</accession>
<evidence type="ECO:0000259" key="6">
    <source>
        <dbReference type="PROSITE" id="PS51352"/>
    </source>
</evidence>
<dbReference type="InterPro" id="IPR036249">
    <property type="entry name" value="Thioredoxin-like_sf"/>
</dbReference>
<keyword evidence="8" id="KW-1185">Reference proteome</keyword>
<evidence type="ECO:0000256" key="4">
    <source>
        <dbReference type="PIRSR" id="PIRSR603782-2"/>
    </source>
</evidence>
<keyword evidence="5" id="KW-0472">Membrane</keyword>
<dbReference type="SUPFAM" id="SSF52833">
    <property type="entry name" value="Thioredoxin-like"/>
    <property type="match status" value="1"/>
</dbReference>
<dbReference type="CDD" id="cd02968">
    <property type="entry name" value="SCO"/>
    <property type="match status" value="1"/>
</dbReference>
<evidence type="ECO:0000256" key="1">
    <source>
        <dbReference type="ARBA" id="ARBA00010996"/>
    </source>
</evidence>
<dbReference type="InterPro" id="IPR013766">
    <property type="entry name" value="Thioredoxin_domain"/>
</dbReference>
<feature type="binding site" evidence="3">
    <location>
        <position position="107"/>
    </location>
    <ligand>
        <name>Cu cation</name>
        <dbReference type="ChEBI" id="CHEBI:23378"/>
    </ligand>
</feature>
<dbReference type="AlphaFoldDB" id="A0A0F7JNE9"/>
<evidence type="ECO:0000256" key="5">
    <source>
        <dbReference type="SAM" id="Phobius"/>
    </source>
</evidence>
<dbReference type="EMBL" id="CP011389">
    <property type="protein sequence ID" value="AKH16373.1"/>
    <property type="molecule type" value="Genomic_DNA"/>
</dbReference>
<dbReference type="RefSeq" id="WP_046842948.1">
    <property type="nucleotide sequence ID" value="NZ_CP011389.1"/>
</dbReference>
<dbReference type="InterPro" id="IPR003782">
    <property type="entry name" value="SCO1/SenC"/>
</dbReference>
<organism evidence="7 8">
    <name type="scientific">Deinococcus soli</name>
    <name type="common">ex Cha et al. 2016</name>
    <dbReference type="NCBI Taxonomy" id="1309411"/>
    <lineage>
        <taxon>Bacteria</taxon>
        <taxon>Thermotogati</taxon>
        <taxon>Deinococcota</taxon>
        <taxon>Deinococci</taxon>
        <taxon>Deinococcales</taxon>
        <taxon>Deinococcaceae</taxon>
        <taxon>Deinococcus</taxon>
    </lineage>
</organism>
<keyword evidence="3" id="KW-0479">Metal-binding</keyword>
<evidence type="ECO:0000256" key="2">
    <source>
        <dbReference type="ARBA" id="ARBA00023008"/>
    </source>
</evidence>
<keyword evidence="5" id="KW-0812">Transmembrane</keyword>
<protein>
    <submittedName>
        <fullName evidence="7">Electron transporter SenC</fullName>
    </submittedName>
</protein>